<dbReference type="Proteomes" id="UP000322667">
    <property type="component" value="Chromosome A13"/>
</dbReference>
<gene>
    <name evidence="2" type="ORF">ES332_A13G273400v1</name>
</gene>
<dbReference type="EMBL" id="CM017622">
    <property type="protein sequence ID" value="TYH93721.1"/>
    <property type="molecule type" value="Genomic_DNA"/>
</dbReference>
<reference evidence="2 3" key="1">
    <citation type="submission" date="2019-07" db="EMBL/GenBank/DDBJ databases">
        <title>WGS assembly of Gossypium tomentosum.</title>
        <authorList>
            <person name="Chen Z.J."/>
            <person name="Sreedasyam A."/>
            <person name="Ando A."/>
            <person name="Song Q."/>
            <person name="De L."/>
            <person name="Hulse-Kemp A."/>
            <person name="Ding M."/>
            <person name="Ye W."/>
            <person name="Kirkbride R."/>
            <person name="Jenkins J."/>
            <person name="Plott C."/>
            <person name="Lovell J."/>
            <person name="Lin Y.-M."/>
            <person name="Vaughn R."/>
            <person name="Liu B."/>
            <person name="Li W."/>
            <person name="Simpson S."/>
            <person name="Scheffler B."/>
            <person name="Saski C."/>
            <person name="Grover C."/>
            <person name="Hu G."/>
            <person name="Conover J."/>
            <person name="Carlson J."/>
            <person name="Shu S."/>
            <person name="Boston L."/>
            <person name="Williams M."/>
            <person name="Peterson D."/>
            <person name="Mcgee K."/>
            <person name="Jones D."/>
            <person name="Wendel J."/>
            <person name="Stelly D."/>
            <person name="Grimwood J."/>
            <person name="Schmutz J."/>
        </authorList>
    </citation>
    <scope>NUCLEOTIDE SEQUENCE [LARGE SCALE GENOMIC DNA]</scope>
    <source>
        <strain evidence="2">7179.01</strain>
    </source>
</reference>
<accession>A0A5D2MQB1</accession>
<dbReference type="AlphaFoldDB" id="A0A5D2MQB1"/>
<organism evidence="2 3">
    <name type="scientific">Gossypium tomentosum</name>
    <name type="common">Hawaiian cotton</name>
    <name type="synonym">Gossypium sandvicense</name>
    <dbReference type="NCBI Taxonomy" id="34277"/>
    <lineage>
        <taxon>Eukaryota</taxon>
        <taxon>Viridiplantae</taxon>
        <taxon>Streptophyta</taxon>
        <taxon>Embryophyta</taxon>
        <taxon>Tracheophyta</taxon>
        <taxon>Spermatophyta</taxon>
        <taxon>Magnoliopsida</taxon>
        <taxon>eudicotyledons</taxon>
        <taxon>Gunneridae</taxon>
        <taxon>Pentapetalae</taxon>
        <taxon>rosids</taxon>
        <taxon>malvids</taxon>
        <taxon>Malvales</taxon>
        <taxon>Malvaceae</taxon>
        <taxon>Malvoideae</taxon>
        <taxon>Gossypium</taxon>
    </lineage>
</organism>
<keyword evidence="3" id="KW-1185">Reference proteome</keyword>
<evidence type="ECO:0000313" key="2">
    <source>
        <dbReference type="EMBL" id="TYH93721.1"/>
    </source>
</evidence>
<feature type="region of interest" description="Disordered" evidence="1">
    <location>
        <begin position="33"/>
        <end position="71"/>
    </location>
</feature>
<name>A0A5D2MQB1_GOSTO</name>
<protein>
    <submittedName>
        <fullName evidence="2">Uncharacterized protein</fullName>
    </submittedName>
</protein>
<evidence type="ECO:0000256" key="1">
    <source>
        <dbReference type="SAM" id="MobiDB-lite"/>
    </source>
</evidence>
<proteinExistence type="predicted"/>
<evidence type="ECO:0000313" key="3">
    <source>
        <dbReference type="Proteomes" id="UP000322667"/>
    </source>
</evidence>
<sequence length="71" mass="7903">MTQQSLPPKRGQIKINIIKGFFKYSMKILSMDSRMKKTRRENGGGLSSSSTTPQLGTPKEYKSDGSFDSLS</sequence>